<evidence type="ECO:0008006" key="9">
    <source>
        <dbReference type="Google" id="ProtNLM"/>
    </source>
</evidence>
<evidence type="ECO:0000256" key="3">
    <source>
        <dbReference type="ARBA" id="ARBA00022692"/>
    </source>
</evidence>
<dbReference type="Proteomes" id="UP001161406">
    <property type="component" value="Unassembled WGS sequence"/>
</dbReference>
<proteinExistence type="predicted"/>
<protein>
    <recommendedName>
        <fullName evidence="9">Polysaccharide biosynthesis protein C-terminal domain-containing protein</fullName>
    </recommendedName>
</protein>
<reference evidence="7" key="1">
    <citation type="journal article" date="2014" name="Int. J. Syst. Evol. Microbiol.">
        <title>Complete genome of a new Firmicutes species belonging to the dominant human colonic microbiota ('Ruminococcus bicirculans') reveals two chromosomes and a selective capacity to utilize plant glucans.</title>
        <authorList>
            <consortium name="NISC Comparative Sequencing Program"/>
            <person name="Wegmann U."/>
            <person name="Louis P."/>
            <person name="Goesmann A."/>
            <person name="Henrissat B."/>
            <person name="Duncan S.H."/>
            <person name="Flint H.J."/>
        </authorList>
    </citation>
    <scope>NUCLEOTIDE SEQUENCE</scope>
    <source>
        <strain evidence="7">NBRC 103855</strain>
    </source>
</reference>
<comment type="caution">
    <text evidence="7">The sequence shown here is derived from an EMBL/GenBank/DDBJ whole genome shotgun (WGS) entry which is preliminary data.</text>
</comment>
<feature type="transmembrane region" description="Helical" evidence="6">
    <location>
        <begin position="89"/>
        <end position="106"/>
    </location>
</feature>
<evidence type="ECO:0000256" key="1">
    <source>
        <dbReference type="ARBA" id="ARBA00004651"/>
    </source>
</evidence>
<feature type="transmembrane region" description="Helical" evidence="6">
    <location>
        <begin position="118"/>
        <end position="139"/>
    </location>
</feature>
<feature type="transmembrane region" description="Helical" evidence="6">
    <location>
        <begin position="359"/>
        <end position="378"/>
    </location>
</feature>
<gene>
    <name evidence="7" type="ORF">GCM10007913_30560</name>
</gene>
<keyword evidence="2" id="KW-1003">Cell membrane</keyword>
<feature type="transmembrane region" description="Helical" evidence="6">
    <location>
        <begin position="390"/>
        <end position="410"/>
    </location>
</feature>
<evidence type="ECO:0000256" key="6">
    <source>
        <dbReference type="SAM" id="Phobius"/>
    </source>
</evidence>
<dbReference type="PANTHER" id="PTHR30250">
    <property type="entry name" value="PST FAMILY PREDICTED COLANIC ACID TRANSPORTER"/>
    <property type="match status" value="1"/>
</dbReference>
<keyword evidence="3 6" id="KW-0812">Transmembrane</keyword>
<accession>A0ABQ5UIZ8</accession>
<name>A0ABQ5UIZ8_9HYPH</name>
<comment type="subcellular location">
    <subcellularLocation>
        <location evidence="1">Cell membrane</location>
        <topology evidence="1">Multi-pass membrane protein</topology>
    </subcellularLocation>
</comment>
<keyword evidence="4 6" id="KW-1133">Transmembrane helix</keyword>
<dbReference type="PANTHER" id="PTHR30250:SF11">
    <property type="entry name" value="O-ANTIGEN TRANSPORTER-RELATED"/>
    <property type="match status" value="1"/>
</dbReference>
<evidence type="ECO:0000313" key="7">
    <source>
        <dbReference type="EMBL" id="GLQ11124.1"/>
    </source>
</evidence>
<feature type="transmembrane region" description="Helical" evidence="6">
    <location>
        <begin position="303"/>
        <end position="328"/>
    </location>
</feature>
<evidence type="ECO:0000313" key="8">
    <source>
        <dbReference type="Proteomes" id="UP001161406"/>
    </source>
</evidence>
<dbReference type="InterPro" id="IPR050833">
    <property type="entry name" value="Poly_Biosynth_Transport"/>
</dbReference>
<feature type="transmembrane region" description="Helical" evidence="6">
    <location>
        <begin position="53"/>
        <end position="77"/>
    </location>
</feature>
<organism evidence="7 8">
    <name type="scientific">Devosia yakushimensis</name>
    <dbReference type="NCBI Taxonomy" id="470028"/>
    <lineage>
        <taxon>Bacteria</taxon>
        <taxon>Pseudomonadati</taxon>
        <taxon>Pseudomonadota</taxon>
        <taxon>Alphaproteobacteria</taxon>
        <taxon>Hyphomicrobiales</taxon>
        <taxon>Devosiaceae</taxon>
        <taxon>Devosia</taxon>
    </lineage>
</organism>
<feature type="transmembrane region" description="Helical" evidence="6">
    <location>
        <begin position="335"/>
        <end position="353"/>
    </location>
</feature>
<feature type="transmembrane region" description="Helical" evidence="6">
    <location>
        <begin position="145"/>
        <end position="165"/>
    </location>
</feature>
<feature type="transmembrane region" description="Helical" evidence="6">
    <location>
        <begin position="22"/>
        <end position="41"/>
    </location>
</feature>
<evidence type="ECO:0000256" key="5">
    <source>
        <dbReference type="ARBA" id="ARBA00023136"/>
    </source>
</evidence>
<feature type="transmembrane region" description="Helical" evidence="6">
    <location>
        <begin position="265"/>
        <end position="283"/>
    </location>
</feature>
<evidence type="ECO:0000256" key="4">
    <source>
        <dbReference type="ARBA" id="ARBA00022989"/>
    </source>
</evidence>
<dbReference type="EMBL" id="BSNG01000001">
    <property type="protein sequence ID" value="GLQ11124.1"/>
    <property type="molecule type" value="Genomic_DNA"/>
</dbReference>
<evidence type="ECO:0000256" key="2">
    <source>
        <dbReference type="ARBA" id="ARBA00022475"/>
    </source>
</evidence>
<keyword evidence="8" id="KW-1185">Reference proteome</keyword>
<keyword evidence="5 6" id="KW-0472">Membrane</keyword>
<reference evidence="7" key="2">
    <citation type="submission" date="2023-01" db="EMBL/GenBank/DDBJ databases">
        <title>Draft genome sequence of Devosia yakushimensis strain NBRC 103855.</title>
        <authorList>
            <person name="Sun Q."/>
            <person name="Mori K."/>
        </authorList>
    </citation>
    <scope>NUCLEOTIDE SEQUENCE</scope>
    <source>
        <strain evidence="7">NBRC 103855</strain>
    </source>
</reference>
<sequence>MLNLVSVAVFTRLAEPAVFGDYLIGFAAAFIVFGGLFQWLMHAHFGVFEAGRAARLAGALLVALGAAGLIGLLGLVITVAAGRVALPEALGLALLVSGFVIHIGAVEVGRAQLLVREVTAAGLLRGILMLAMGTGALLAAQSAPLLLAAVGVAQALAAWPVLAGLRRSIWRNGVVWPERADLLALAHYGWPLIGALAAGAIAINLDRIVLGRLGGAASVAAYGASVDVVRQGFVVLGEAIAAAYMSVAKAQAGHAETRREALQRAFVTLWAVVGFGALGWLLFGPALLNVLLAPSYAEASAGILPLLVAGTALLALRAYYFGQVIYFAGSPRREVVASAIMVAVAAVSAMVLMPRFGMVGAGWTLLLTQGAGLASFILADRHSRIMPVEWRAMGLATGWIVATGLSALILQVAAGWAGWWTGLCLTLASAAALAVKWNLFGARQMLSYLSTRRGRVSSRRQ</sequence>
<feature type="transmembrane region" description="Helical" evidence="6">
    <location>
        <begin position="416"/>
        <end position="435"/>
    </location>
</feature>